<dbReference type="EMBL" id="MU865041">
    <property type="protein sequence ID" value="KAK4459273.1"/>
    <property type="molecule type" value="Genomic_DNA"/>
</dbReference>
<feature type="region of interest" description="Disordered" evidence="4">
    <location>
        <begin position="573"/>
        <end position="597"/>
    </location>
</feature>
<comment type="caution">
    <text evidence="5">The sequence shown here is derived from an EMBL/GenBank/DDBJ whole genome shotgun (WGS) entry which is preliminary data.</text>
</comment>
<reference evidence="5" key="1">
    <citation type="journal article" date="2023" name="Mol. Phylogenet. Evol.">
        <title>Genome-scale phylogeny and comparative genomics of the fungal order Sordariales.</title>
        <authorList>
            <person name="Hensen N."/>
            <person name="Bonometti L."/>
            <person name="Westerberg I."/>
            <person name="Brannstrom I.O."/>
            <person name="Guillou S."/>
            <person name="Cros-Aarteil S."/>
            <person name="Calhoun S."/>
            <person name="Haridas S."/>
            <person name="Kuo A."/>
            <person name="Mondo S."/>
            <person name="Pangilinan J."/>
            <person name="Riley R."/>
            <person name="LaButti K."/>
            <person name="Andreopoulos B."/>
            <person name="Lipzen A."/>
            <person name="Chen C."/>
            <person name="Yan M."/>
            <person name="Daum C."/>
            <person name="Ng V."/>
            <person name="Clum A."/>
            <person name="Steindorff A."/>
            <person name="Ohm R.A."/>
            <person name="Martin F."/>
            <person name="Silar P."/>
            <person name="Natvig D.O."/>
            <person name="Lalanne C."/>
            <person name="Gautier V."/>
            <person name="Ament-Velasquez S.L."/>
            <person name="Kruys A."/>
            <person name="Hutchinson M.I."/>
            <person name="Powell A.J."/>
            <person name="Barry K."/>
            <person name="Miller A.N."/>
            <person name="Grigoriev I.V."/>
            <person name="Debuchy R."/>
            <person name="Gladieux P."/>
            <person name="Hiltunen Thoren M."/>
            <person name="Johannesson H."/>
        </authorList>
    </citation>
    <scope>NUCLEOTIDE SEQUENCE</scope>
    <source>
        <strain evidence="5">PSN324</strain>
    </source>
</reference>
<gene>
    <name evidence="5" type="ORF">QBC42DRAFT_10825</name>
</gene>
<dbReference type="PANTHER" id="PTHR23240">
    <property type="entry name" value="DNA CROSS-LINK REPAIR PROTEIN PSO2/SNM1-RELATED"/>
    <property type="match status" value="1"/>
</dbReference>
<protein>
    <submittedName>
        <fullName evidence="5">Beta-lactamase-like protein</fullName>
    </submittedName>
</protein>
<sequence>MSTFNGLVAEFPDIRVDFFRSHPDLRPPLACFLSHIHSDHLAGLESLRSPFVYCSAATREMLLRLERLPCRINYARGILEARIQRYRHLKNLLKPLPLETPIILELEPGNNLQVTLFNANHCPGSVMFLFEGNAKAALYTGDIRSEPWHVSAIARSPALVEYSSGLKTIDTIYLDTSFTDDIEFPTKSEGIRELLLKVSKYPEDTIFHFQAWTYGYEDVWIALSKALQSKIHVDRYKSLIYRSLVAKDKDHQFAAQFHLAPEAPALVGFMCGNTSHPGCLTLDENVRVHSCEKGNYCQKVKTSPVVWIKPIITRLPNGQDIAEVGVGGGGDDLEREAELDYLLPEDIESLLELIGDEDDIPADIQEEFRVFLLGAISSGRKIPLDMERSTFGEENETNLTNCVQAIARKLKSRATQVLTDSSKDALPTTITFPYSRHASFPELCNLVDAFKPKDIWPCTVNVPHWLAHGITIGGLFGQFCSDDRFRHDQMMIDRYPNTSSNTHDFEDTQATTASERLSQQEIACLPPSSVSRPEPAMEKSYQPSLDAIDRGSLAHGDRLDSCSGDIGPDCACEDPASSNHNDNSESVDIEGLQDSQDSEKSGYAFEIRMHAYYAILDNARYNTCERIGFLSTTDNHTLAEQEFDC</sequence>
<dbReference type="GO" id="GO:0000723">
    <property type="term" value="P:telomere maintenance"/>
    <property type="evidence" value="ECO:0007669"/>
    <property type="project" value="TreeGrafter"/>
</dbReference>
<dbReference type="PANTHER" id="PTHR23240:SF8">
    <property type="entry name" value="PROTEIN ARTEMIS"/>
    <property type="match status" value="1"/>
</dbReference>
<keyword evidence="2" id="KW-0378">Hydrolase</keyword>
<dbReference type="Pfam" id="PF23023">
    <property type="entry name" value="Anti-Pycsar_Apyc1"/>
    <property type="match status" value="1"/>
</dbReference>
<evidence type="ECO:0000256" key="4">
    <source>
        <dbReference type="SAM" id="MobiDB-lite"/>
    </source>
</evidence>
<organism evidence="5 6">
    <name type="scientific">Cladorrhinum samala</name>
    <dbReference type="NCBI Taxonomy" id="585594"/>
    <lineage>
        <taxon>Eukaryota</taxon>
        <taxon>Fungi</taxon>
        <taxon>Dikarya</taxon>
        <taxon>Ascomycota</taxon>
        <taxon>Pezizomycotina</taxon>
        <taxon>Sordariomycetes</taxon>
        <taxon>Sordariomycetidae</taxon>
        <taxon>Sordariales</taxon>
        <taxon>Podosporaceae</taxon>
        <taxon>Cladorrhinum</taxon>
    </lineage>
</organism>
<keyword evidence="3" id="KW-0269">Exonuclease</keyword>
<accession>A0AAV9HF25</accession>
<dbReference type="SUPFAM" id="SSF56281">
    <property type="entry name" value="Metallo-hydrolase/oxidoreductase"/>
    <property type="match status" value="1"/>
</dbReference>
<evidence type="ECO:0000256" key="2">
    <source>
        <dbReference type="ARBA" id="ARBA00022801"/>
    </source>
</evidence>
<evidence type="ECO:0000256" key="3">
    <source>
        <dbReference type="ARBA" id="ARBA00022839"/>
    </source>
</evidence>
<dbReference type="Proteomes" id="UP001321749">
    <property type="component" value="Unassembled WGS sequence"/>
</dbReference>
<dbReference type="Gene3D" id="3.60.15.10">
    <property type="entry name" value="Ribonuclease Z/Hydroxyacylglutathione hydrolase-like"/>
    <property type="match status" value="1"/>
</dbReference>
<dbReference type="GO" id="GO:0035312">
    <property type="term" value="F:5'-3' DNA exonuclease activity"/>
    <property type="evidence" value="ECO:0007669"/>
    <property type="project" value="TreeGrafter"/>
</dbReference>
<keyword evidence="6" id="KW-1185">Reference proteome</keyword>
<evidence type="ECO:0000313" key="5">
    <source>
        <dbReference type="EMBL" id="KAK4459273.1"/>
    </source>
</evidence>
<dbReference type="GO" id="GO:0006303">
    <property type="term" value="P:double-strand break repair via nonhomologous end joining"/>
    <property type="evidence" value="ECO:0007669"/>
    <property type="project" value="TreeGrafter"/>
</dbReference>
<dbReference type="GO" id="GO:0003684">
    <property type="term" value="F:damaged DNA binding"/>
    <property type="evidence" value="ECO:0007669"/>
    <property type="project" value="TreeGrafter"/>
</dbReference>
<reference evidence="5" key="2">
    <citation type="submission" date="2023-06" db="EMBL/GenBank/DDBJ databases">
        <authorList>
            <consortium name="Lawrence Berkeley National Laboratory"/>
            <person name="Mondo S.J."/>
            <person name="Hensen N."/>
            <person name="Bonometti L."/>
            <person name="Westerberg I."/>
            <person name="Brannstrom I.O."/>
            <person name="Guillou S."/>
            <person name="Cros-Aarteil S."/>
            <person name="Calhoun S."/>
            <person name="Haridas S."/>
            <person name="Kuo A."/>
            <person name="Pangilinan J."/>
            <person name="Riley R."/>
            <person name="Labutti K."/>
            <person name="Andreopoulos B."/>
            <person name="Lipzen A."/>
            <person name="Chen C."/>
            <person name="Yanf M."/>
            <person name="Daum C."/>
            <person name="Ng V."/>
            <person name="Clum A."/>
            <person name="Steindorff A."/>
            <person name="Ohm R."/>
            <person name="Martin F."/>
            <person name="Silar P."/>
            <person name="Natvig D."/>
            <person name="Lalanne C."/>
            <person name="Gautier V."/>
            <person name="Ament-Velasquez S.L."/>
            <person name="Kruys A."/>
            <person name="Hutchinson M.I."/>
            <person name="Powell A.J."/>
            <person name="Barry K."/>
            <person name="Miller A.N."/>
            <person name="Grigoriev I.V."/>
            <person name="Debuchy R."/>
            <person name="Gladieux P."/>
            <person name="Thoren M.H."/>
            <person name="Johannesson H."/>
        </authorList>
    </citation>
    <scope>NUCLEOTIDE SEQUENCE</scope>
    <source>
        <strain evidence="5">PSN324</strain>
    </source>
</reference>
<keyword evidence="1" id="KW-0540">Nuclease</keyword>
<dbReference type="InterPro" id="IPR036866">
    <property type="entry name" value="RibonucZ/Hydroxyglut_hydro"/>
</dbReference>
<proteinExistence type="predicted"/>
<evidence type="ECO:0000256" key="1">
    <source>
        <dbReference type="ARBA" id="ARBA00022722"/>
    </source>
</evidence>
<dbReference type="AlphaFoldDB" id="A0AAV9HF25"/>
<feature type="compositionally biased region" description="Polar residues" evidence="4">
    <location>
        <begin position="576"/>
        <end position="586"/>
    </location>
</feature>
<dbReference type="GO" id="GO:0036297">
    <property type="term" value="P:interstrand cross-link repair"/>
    <property type="evidence" value="ECO:0007669"/>
    <property type="project" value="TreeGrafter"/>
</dbReference>
<evidence type="ECO:0000313" key="6">
    <source>
        <dbReference type="Proteomes" id="UP001321749"/>
    </source>
</evidence>
<name>A0AAV9HF25_9PEZI</name>